<dbReference type="OrthoDB" id="5404599at2759"/>
<keyword evidence="3" id="KW-1185">Reference proteome</keyword>
<reference evidence="2 3" key="1">
    <citation type="submission" date="2017-10" db="EMBL/GenBank/DDBJ databases">
        <title>Comparative genomics in systemic dimorphic fungi from Ajellomycetaceae.</title>
        <authorList>
            <person name="Munoz J.F."/>
            <person name="Mcewen J.G."/>
            <person name="Clay O.K."/>
            <person name="Cuomo C.A."/>
        </authorList>
    </citation>
    <scope>NUCLEOTIDE SEQUENCE [LARGE SCALE GENOMIC DNA]</scope>
    <source>
        <strain evidence="2 3">UAMH7299</strain>
    </source>
</reference>
<organism evidence="2 3">
    <name type="scientific">Polytolypa hystricis (strain UAMH7299)</name>
    <dbReference type="NCBI Taxonomy" id="1447883"/>
    <lineage>
        <taxon>Eukaryota</taxon>
        <taxon>Fungi</taxon>
        <taxon>Dikarya</taxon>
        <taxon>Ascomycota</taxon>
        <taxon>Pezizomycotina</taxon>
        <taxon>Eurotiomycetes</taxon>
        <taxon>Eurotiomycetidae</taxon>
        <taxon>Onygenales</taxon>
        <taxon>Onygenales incertae sedis</taxon>
        <taxon>Polytolypa</taxon>
    </lineage>
</organism>
<gene>
    <name evidence="2" type="ORF">AJ80_09117</name>
</gene>
<comment type="caution">
    <text evidence="2">The sequence shown here is derived from an EMBL/GenBank/DDBJ whole genome shotgun (WGS) entry which is preliminary data.</text>
</comment>
<evidence type="ECO:0000313" key="3">
    <source>
        <dbReference type="Proteomes" id="UP000224634"/>
    </source>
</evidence>
<sequence>MADSLRKSFKQVDLNTWLIGDLILRHSNCHSDAATWNDDRDNSSYTLTDAPTPRPPATPLRPNDPHIALVYDASDSSAVWAIGAFCKLKLVVNGTTPEATTLKFVRNKQPNFKTPEILHQIEGDGRSYLFLRRVPGRTLMDAWPSLNEN</sequence>
<proteinExistence type="predicted"/>
<name>A0A2B7WW09_POLH7</name>
<dbReference type="EMBL" id="PDNA01000245">
    <property type="protein sequence ID" value="PGH00865.1"/>
    <property type="molecule type" value="Genomic_DNA"/>
</dbReference>
<evidence type="ECO:0000313" key="2">
    <source>
        <dbReference type="EMBL" id="PGH00865.1"/>
    </source>
</evidence>
<feature type="region of interest" description="Disordered" evidence="1">
    <location>
        <begin position="40"/>
        <end position="61"/>
    </location>
</feature>
<protein>
    <submittedName>
        <fullName evidence="2">Uncharacterized protein</fullName>
    </submittedName>
</protein>
<dbReference type="Proteomes" id="UP000224634">
    <property type="component" value="Unassembled WGS sequence"/>
</dbReference>
<dbReference type="AlphaFoldDB" id="A0A2B7WW09"/>
<accession>A0A2B7WW09</accession>
<evidence type="ECO:0000256" key="1">
    <source>
        <dbReference type="SAM" id="MobiDB-lite"/>
    </source>
</evidence>